<dbReference type="InterPro" id="IPR028082">
    <property type="entry name" value="Peripla_BP_I"/>
</dbReference>
<dbReference type="Gene3D" id="1.10.260.40">
    <property type="entry name" value="lambda repressor-like DNA-binding domains"/>
    <property type="match status" value="1"/>
</dbReference>
<organism evidence="5 6">
    <name type="scientific">Sphingomonas rhizophila</name>
    <dbReference type="NCBI Taxonomy" id="2071607"/>
    <lineage>
        <taxon>Bacteria</taxon>
        <taxon>Pseudomonadati</taxon>
        <taxon>Pseudomonadota</taxon>
        <taxon>Alphaproteobacteria</taxon>
        <taxon>Sphingomonadales</taxon>
        <taxon>Sphingomonadaceae</taxon>
        <taxon>Sphingomonas</taxon>
    </lineage>
</organism>
<dbReference type="SMART" id="SM00354">
    <property type="entry name" value="HTH_LACI"/>
    <property type="match status" value="1"/>
</dbReference>
<dbReference type="KEGG" id="srhi:H9L12_01560"/>
<proteinExistence type="predicted"/>
<evidence type="ECO:0000256" key="2">
    <source>
        <dbReference type="ARBA" id="ARBA00023125"/>
    </source>
</evidence>
<sequence>MSQRRPTSFDIAALAGVSQPTVSRALSGNPSVSEETRKRVLAAARQLHYTVDKNASGLRRQHSRTLALLFFEDPTPDESLINPFYLAMLGPMTRACARAGFDLLISFQQLSGDWHVDYEDSRKADGIILLGYGDYTVARPRLEQLVRQGTHFVRWGAPGSGQVGNTIGSDNVQGGVLAARHLVERGRRRIAFLGGASDNSPEFRDRYRGFRQALTDAGMSFDEALRIDADPTEESGRQAVEELITKGLSFDAIFAASDLTAIGAMRALHVAGRTTPGDVAVVGFDNLAASRMAEPSLTTIAQDTRLAGETLVETLIATIAGQVAQDVLLPVQLIVRQSS</sequence>
<dbReference type="GO" id="GO:0000976">
    <property type="term" value="F:transcription cis-regulatory region binding"/>
    <property type="evidence" value="ECO:0007669"/>
    <property type="project" value="TreeGrafter"/>
</dbReference>
<dbReference type="AlphaFoldDB" id="A0A7G9SBX5"/>
<reference evidence="5 6" key="1">
    <citation type="submission" date="2020-08" db="EMBL/GenBank/DDBJ databases">
        <title>Genome sequence of Sphingomonas rhizophila KACC 19189T.</title>
        <authorList>
            <person name="Hyun D.-W."/>
            <person name="Bae J.-W."/>
        </authorList>
    </citation>
    <scope>NUCLEOTIDE SEQUENCE [LARGE SCALE GENOMIC DNA]</scope>
    <source>
        <strain evidence="5 6">KACC 19189</strain>
    </source>
</reference>
<dbReference type="RefSeq" id="WP_187542342.1">
    <property type="nucleotide sequence ID" value="NZ_CP060717.1"/>
</dbReference>
<feature type="domain" description="HTH lacI-type" evidence="4">
    <location>
        <begin position="6"/>
        <end position="60"/>
    </location>
</feature>
<dbReference type="Proteomes" id="UP000515955">
    <property type="component" value="Chromosome"/>
</dbReference>
<dbReference type="PANTHER" id="PTHR30146:SF120">
    <property type="entry name" value="ALANINE RACEMASE"/>
    <property type="match status" value="1"/>
</dbReference>
<name>A0A7G9SBX5_9SPHN</name>
<dbReference type="Pfam" id="PF00356">
    <property type="entry name" value="LacI"/>
    <property type="match status" value="1"/>
</dbReference>
<dbReference type="EMBL" id="CP060717">
    <property type="protein sequence ID" value="QNN65350.1"/>
    <property type="molecule type" value="Genomic_DNA"/>
</dbReference>
<dbReference type="Gene3D" id="3.40.50.2300">
    <property type="match status" value="2"/>
</dbReference>
<keyword evidence="2 5" id="KW-0238">DNA-binding</keyword>
<dbReference type="PROSITE" id="PS50932">
    <property type="entry name" value="HTH_LACI_2"/>
    <property type="match status" value="1"/>
</dbReference>
<keyword evidence="1" id="KW-0805">Transcription regulation</keyword>
<dbReference type="GO" id="GO:0003700">
    <property type="term" value="F:DNA-binding transcription factor activity"/>
    <property type="evidence" value="ECO:0007669"/>
    <property type="project" value="TreeGrafter"/>
</dbReference>
<keyword evidence="3" id="KW-0804">Transcription</keyword>
<evidence type="ECO:0000256" key="3">
    <source>
        <dbReference type="ARBA" id="ARBA00023163"/>
    </source>
</evidence>
<dbReference type="Pfam" id="PF13377">
    <property type="entry name" value="Peripla_BP_3"/>
    <property type="match status" value="1"/>
</dbReference>
<evidence type="ECO:0000256" key="1">
    <source>
        <dbReference type="ARBA" id="ARBA00023015"/>
    </source>
</evidence>
<evidence type="ECO:0000313" key="6">
    <source>
        <dbReference type="Proteomes" id="UP000515955"/>
    </source>
</evidence>
<dbReference type="CDD" id="cd06295">
    <property type="entry name" value="PBP1_CelR"/>
    <property type="match status" value="1"/>
</dbReference>
<accession>A0A7G9SBX5</accession>
<dbReference type="InterPro" id="IPR000843">
    <property type="entry name" value="HTH_LacI"/>
</dbReference>
<dbReference type="SUPFAM" id="SSF47413">
    <property type="entry name" value="lambda repressor-like DNA-binding domains"/>
    <property type="match status" value="1"/>
</dbReference>
<dbReference type="CDD" id="cd01392">
    <property type="entry name" value="HTH_LacI"/>
    <property type="match status" value="1"/>
</dbReference>
<protein>
    <submittedName>
        <fullName evidence="5">LacI family DNA-binding transcriptional regulator</fullName>
    </submittedName>
</protein>
<evidence type="ECO:0000259" key="4">
    <source>
        <dbReference type="PROSITE" id="PS50932"/>
    </source>
</evidence>
<dbReference type="InterPro" id="IPR046335">
    <property type="entry name" value="LacI/GalR-like_sensor"/>
</dbReference>
<keyword evidence="6" id="KW-1185">Reference proteome</keyword>
<dbReference type="PANTHER" id="PTHR30146">
    <property type="entry name" value="LACI-RELATED TRANSCRIPTIONAL REPRESSOR"/>
    <property type="match status" value="1"/>
</dbReference>
<gene>
    <name evidence="5" type="ORF">H9L12_01560</name>
</gene>
<dbReference type="SUPFAM" id="SSF53822">
    <property type="entry name" value="Periplasmic binding protein-like I"/>
    <property type="match status" value="1"/>
</dbReference>
<dbReference type="InterPro" id="IPR010982">
    <property type="entry name" value="Lambda_DNA-bd_dom_sf"/>
</dbReference>
<evidence type="ECO:0000313" key="5">
    <source>
        <dbReference type="EMBL" id="QNN65350.1"/>
    </source>
</evidence>